<reference evidence="3" key="1">
    <citation type="submission" date="2016-10" db="EMBL/GenBank/DDBJ databases">
        <authorList>
            <person name="Varghese N."/>
            <person name="Submissions S."/>
        </authorList>
    </citation>
    <scope>NUCLEOTIDE SEQUENCE [LARGE SCALE GENOMIC DNA]</scope>
    <source>
        <strain evidence="3">DSM 17101</strain>
    </source>
</reference>
<sequence>MSHMSGLSSPAPGAAEAGRWDAHVHVFDAGAPVQPGHYRPAHQPLARIEALAAARGVGRLVLVQPSVYGTDNGVMLAALAGRPGVHRGVAVVDPSIADAELDRMHAAGVRGIRFNLVSPVGNGPQDLDALAPRLRERGWHVQWYAHAADLERIAPWHERSGLGCVLDHLAGLHAELPAQDAAWNHLDRLAGLGAWVKLSGWYRLRAQAPYTALRAHIERVARRMPQRMVWGSDWPHTAFAPDRLPDYPSVWAPVVEAIGIEAAEAARQRAGDLYA</sequence>
<dbReference type="PANTHER" id="PTHR35563">
    <property type="entry name" value="BARREL METAL-DEPENDENT HYDROLASE, PUTATIVE (AFU_ORTHOLOGUE AFUA_1G16240)-RELATED"/>
    <property type="match status" value="1"/>
</dbReference>
<dbReference type="InterPro" id="IPR052358">
    <property type="entry name" value="Aro_Compnd_Degr_Hydrolases"/>
</dbReference>
<evidence type="ECO:0000313" key="2">
    <source>
        <dbReference type="EMBL" id="SDO82526.1"/>
    </source>
</evidence>
<protein>
    <submittedName>
        <fullName evidence="2">Predicted metal-dependent hydrolase, TIM-barrel fold</fullName>
    </submittedName>
</protein>
<keyword evidence="3" id="KW-1185">Reference proteome</keyword>
<feature type="domain" description="Amidohydrolase-related" evidence="1">
    <location>
        <begin position="20"/>
        <end position="241"/>
    </location>
</feature>
<dbReference type="PANTHER" id="PTHR35563:SF2">
    <property type="entry name" value="BARREL METAL-DEPENDENT HYDROLASE, PUTATIVE (AFU_ORTHOLOGUE AFUA_1G16240)-RELATED"/>
    <property type="match status" value="1"/>
</dbReference>
<proteinExistence type="predicted"/>
<dbReference type="Proteomes" id="UP000199317">
    <property type="component" value="Unassembled WGS sequence"/>
</dbReference>
<dbReference type="GO" id="GO:0016787">
    <property type="term" value="F:hydrolase activity"/>
    <property type="evidence" value="ECO:0007669"/>
    <property type="project" value="UniProtKB-KW"/>
</dbReference>
<dbReference type="Pfam" id="PF04909">
    <property type="entry name" value="Amidohydro_2"/>
    <property type="match status" value="1"/>
</dbReference>
<evidence type="ECO:0000313" key="3">
    <source>
        <dbReference type="Proteomes" id="UP000199317"/>
    </source>
</evidence>
<dbReference type="InterPro" id="IPR032466">
    <property type="entry name" value="Metal_Hydrolase"/>
</dbReference>
<name>A0A1H0MQG0_9BURK</name>
<keyword evidence="2" id="KW-0378">Hydrolase</keyword>
<dbReference type="InterPro" id="IPR006680">
    <property type="entry name" value="Amidohydro-rel"/>
</dbReference>
<accession>A0A1H0MQG0</accession>
<dbReference type="Gene3D" id="3.20.20.140">
    <property type="entry name" value="Metal-dependent hydrolases"/>
    <property type="match status" value="1"/>
</dbReference>
<dbReference type="EMBL" id="FNJL01000004">
    <property type="protein sequence ID" value="SDO82526.1"/>
    <property type="molecule type" value="Genomic_DNA"/>
</dbReference>
<evidence type="ECO:0000259" key="1">
    <source>
        <dbReference type="Pfam" id="PF04909"/>
    </source>
</evidence>
<organism evidence="2 3">
    <name type="scientific">Paracidovorax cattleyae</name>
    <dbReference type="NCBI Taxonomy" id="80868"/>
    <lineage>
        <taxon>Bacteria</taxon>
        <taxon>Pseudomonadati</taxon>
        <taxon>Pseudomonadota</taxon>
        <taxon>Betaproteobacteria</taxon>
        <taxon>Burkholderiales</taxon>
        <taxon>Comamonadaceae</taxon>
        <taxon>Paracidovorax</taxon>
    </lineage>
</organism>
<gene>
    <name evidence="2" type="ORF">SAMN04489708_10424</name>
</gene>
<dbReference type="SUPFAM" id="SSF51556">
    <property type="entry name" value="Metallo-dependent hydrolases"/>
    <property type="match status" value="1"/>
</dbReference>
<dbReference type="AlphaFoldDB" id="A0A1H0MQG0"/>